<dbReference type="PANTHER" id="PTHR11070">
    <property type="entry name" value="UVRD / RECB / PCRA DNA HELICASE FAMILY MEMBER"/>
    <property type="match status" value="1"/>
</dbReference>
<keyword evidence="2" id="KW-0347">Helicase</keyword>
<organism evidence="2 3">
    <name type="scientific">Intestinibacter bartlettii</name>
    <dbReference type="NCBI Taxonomy" id="261299"/>
    <lineage>
        <taxon>Bacteria</taxon>
        <taxon>Bacillati</taxon>
        <taxon>Bacillota</taxon>
        <taxon>Clostridia</taxon>
        <taxon>Peptostreptococcales</taxon>
        <taxon>Peptostreptococcaceae</taxon>
        <taxon>Intestinibacter</taxon>
    </lineage>
</organism>
<dbReference type="Pfam" id="PF04851">
    <property type="entry name" value="ResIII"/>
    <property type="match status" value="1"/>
</dbReference>
<evidence type="ECO:0000259" key="1">
    <source>
        <dbReference type="Pfam" id="PF04851"/>
    </source>
</evidence>
<sequence length="592" mass="70301">MSQFITINSQLDALRMKEFEKKFYEKISDDAKIVPKVTPFKGINTDLMYIKNNKILFVKFMDTSEELFSILDEELIEVMNEEFNLLRLKMAQHHSNISYNFVYIMPYVEIYDEYEFKEFVDNNIIDKNRLNKIIDRDISIDDYLKNENNEIELNMYILDICPEYYTLNNEIHINKDFKKITFVNDDYEYSATMLEKNQLINSLSINYGNNIFKGGCGTGKTTIMLSRAIKLARVYPQHRFIIFVSSKKLCNQLKEEIDILYKENSNLEVHTLSSFLFKLAKKFDLIADYRMFKQDYEKYLNNLIKQARNVIKNKNMFKGIFIDEAEAFKYEEISFISEFLYKTKNIFDIYYCEALNITNDLNIFKNRQNLEPSQTIYLDINYRQSKNLVEFVNRFCENSNDYIKSLRPSIDKDIYRLTQPIHKKGKDPEIIKVSDLEEQIESILWEIDFLINKKGLDYSDIAIVYPYNKKKLKNGKTIYFQYILRKALEEAKIPYMIAEDEITKITKKVGITISNIYGIKNLEYKAVIFCELEMLYNQTIGDTKQDYQINDFVGDLNKIYLAMNIPTEYLKIITTFNEDSSEIIKILIKSRK</sequence>
<dbReference type="EMBL" id="JAHLOQ010000001">
    <property type="protein sequence ID" value="MBU5334924.1"/>
    <property type="molecule type" value="Genomic_DNA"/>
</dbReference>
<dbReference type="PANTHER" id="PTHR11070:SF2">
    <property type="entry name" value="ATP-DEPENDENT DNA HELICASE SRS2"/>
    <property type="match status" value="1"/>
</dbReference>
<name>A0ABS6DT24_9FIRM</name>
<proteinExistence type="predicted"/>
<gene>
    <name evidence="2" type="ORF">KQI20_00600</name>
</gene>
<evidence type="ECO:0000313" key="3">
    <source>
        <dbReference type="Proteomes" id="UP001196301"/>
    </source>
</evidence>
<dbReference type="Proteomes" id="UP001196301">
    <property type="component" value="Unassembled WGS sequence"/>
</dbReference>
<feature type="domain" description="Helicase/UvrB N-terminal" evidence="1">
    <location>
        <begin position="199"/>
        <end position="330"/>
    </location>
</feature>
<dbReference type="GO" id="GO:0004386">
    <property type="term" value="F:helicase activity"/>
    <property type="evidence" value="ECO:0007669"/>
    <property type="project" value="UniProtKB-KW"/>
</dbReference>
<keyword evidence="2" id="KW-0547">Nucleotide-binding</keyword>
<dbReference type="RefSeq" id="WP_216568092.1">
    <property type="nucleotide sequence ID" value="NZ_JAHLOQ010000001.1"/>
</dbReference>
<keyword evidence="3" id="KW-1185">Reference proteome</keyword>
<comment type="caution">
    <text evidence="2">The sequence shown here is derived from an EMBL/GenBank/DDBJ whole genome shotgun (WGS) entry which is preliminary data.</text>
</comment>
<protein>
    <submittedName>
        <fullName evidence="2">DEAD/DEAH box helicase family protein</fullName>
    </submittedName>
</protein>
<keyword evidence="2" id="KW-0378">Hydrolase</keyword>
<evidence type="ECO:0000313" key="2">
    <source>
        <dbReference type="EMBL" id="MBU5334924.1"/>
    </source>
</evidence>
<reference evidence="2 3" key="1">
    <citation type="submission" date="2021-06" db="EMBL/GenBank/DDBJ databases">
        <authorList>
            <person name="Sun Q."/>
            <person name="Li D."/>
        </authorList>
    </citation>
    <scope>NUCLEOTIDE SEQUENCE [LARGE SCALE GENOMIC DNA]</scope>
    <source>
        <strain evidence="2 3">N19</strain>
    </source>
</reference>
<dbReference type="InterPro" id="IPR000212">
    <property type="entry name" value="DNA_helicase_UvrD/REP"/>
</dbReference>
<dbReference type="InterPro" id="IPR006935">
    <property type="entry name" value="Helicase/UvrB_N"/>
</dbReference>
<accession>A0ABS6DT24</accession>
<keyword evidence="2" id="KW-0067">ATP-binding</keyword>